<proteinExistence type="predicted"/>
<evidence type="ECO:0000259" key="2">
    <source>
        <dbReference type="Pfam" id="PF15740"/>
    </source>
</evidence>
<dbReference type="PANTHER" id="PTHR15724:SF0">
    <property type="entry name" value="PROTEIN PHOSPHATASE 1 REGULATORY SUBUNIT 26"/>
    <property type="match status" value="1"/>
</dbReference>
<feature type="region of interest" description="Disordered" evidence="1">
    <location>
        <begin position="461"/>
        <end position="801"/>
    </location>
</feature>
<feature type="region of interest" description="Disordered" evidence="1">
    <location>
        <begin position="816"/>
        <end position="1053"/>
    </location>
</feature>
<dbReference type="GO" id="GO:0004864">
    <property type="term" value="F:protein phosphatase inhibitor activity"/>
    <property type="evidence" value="ECO:0007669"/>
    <property type="project" value="InterPro"/>
</dbReference>
<feature type="compositionally biased region" description="Basic and acidic residues" evidence="1">
    <location>
        <begin position="574"/>
        <end position="583"/>
    </location>
</feature>
<feature type="compositionally biased region" description="Pro residues" evidence="1">
    <location>
        <begin position="758"/>
        <end position="767"/>
    </location>
</feature>
<sequence>MFLMNAPPVLALQSTWEAFGRPGSCRFPGRLPQPGGAGRAAVSARVQMIISSLQGDRAAARGGRSQERALHRGPRGREAQPAAAGPASAAEFDPRREEEEEEEAADTGPPGLDSDSDDSVDRDIEEAIQEYLKARSGAADGDGLPRKPEPPQSCAPPAPCAPRRAPASGGAPGSRVGAGGAPGSASPLSVSSEDSFEQSIRAEIEQFLSEKRQHGTPRRDAPPDPQPDPGAARSCKQPGVRAQRPESAGTCREFVFRKPPRLAKAAAVQPRSLRPKAAPEPESWGGLRPAAPRPPATCRPAEAPSKGGARRNPGPGRRGQGPKGAAAPAHEASDSSSDDGIEEAIRLYQRERRKEAGGDPPGEGPPEPPARGASLPTRSALPETPRKTPGRKKPVASKAADLGPGGPDPAQPPKPPKETKAPAPPGSAAARSESAGGAPCRADTTAELMCAEAILDISKTILPAPREGGNGPPPCGPPPRAPCVPSRRCDGDSSSVDSDDSIEREIRTFLARKAQSEPCPRTAQSPLLPPPPPGPHGQASGPRAPASRTLDLSLSRGRKRRGGSGTACSSAPKKASEVAKEGTPDGDPGQGRAGEAPGQEGEARAQPPPCRTVGLGDEPVAPDSARGSGPPSPGKAAECRSAEERGSSEDKSSSLDSDEDLDAAIKDLLRSKRRLKKRCRDPRAAGRKKVRFSTREARAPGQQGGAPQRGWKDGSPPLLKSCLSKANNRDGREDPPRKPSGIFCSGTERAKPSGTGPPDTPPAPPPGWRACRGRGCPGHLHGTAASPGSRSEDSSSVDSDDSIELEIRKFLAEKAKESVSSLEAPGGGPTTLGAGSMPRPEPPGRKVAAAAAPALALQPGVCTRSQRGRGTPQPAAGPRAGLHAEQACLPAAAPPRGQRVPPRSTSETTSARGPPAGRRNLHPRRDQSPRGAGPAPGDGAFGRLSGCAEAGAGAGSLGGTLPVTPRGRSALTRSLGAGREGGPPAGLALPWGDFAHQRRLQSPWAVSSDGGDAAWKGGPGGDREKAAEGPARGGAPDLAGDPKKGLPFSGLSPLRPTQLFPFGNSVAWGTAPAGLFGPGLGPPLQGPSFSAFREAPAGPGPVFGGSHLLGKREGGHWPRRRAPAALSFHGGGHSGSDEDVLDLRYRRRADRDLAKDPEAWGSDASELSDTSVEDGGPSVAPGKALKL</sequence>
<feature type="compositionally biased region" description="Basic and acidic residues" evidence="1">
    <location>
        <begin position="64"/>
        <end position="78"/>
    </location>
</feature>
<evidence type="ECO:0000313" key="4">
    <source>
        <dbReference type="Proteomes" id="UP000664940"/>
    </source>
</evidence>
<feature type="compositionally biased region" description="Basic and acidic residues" evidence="1">
    <location>
        <begin position="637"/>
        <end position="653"/>
    </location>
</feature>
<feature type="compositionally biased region" description="Acidic residues" evidence="1">
    <location>
        <begin position="114"/>
        <end position="128"/>
    </location>
</feature>
<feature type="compositionally biased region" description="Low complexity" evidence="1">
    <location>
        <begin position="941"/>
        <end position="951"/>
    </location>
</feature>
<comment type="caution">
    <text evidence="3">The sequence shown here is derived from an EMBL/GenBank/DDBJ whole genome shotgun (WGS) entry which is preliminary data.</text>
</comment>
<dbReference type="InterPro" id="IPR026130">
    <property type="entry name" value="PPP1R26"/>
</dbReference>
<feature type="compositionally biased region" description="Low complexity" evidence="1">
    <location>
        <begin position="79"/>
        <end position="90"/>
    </location>
</feature>
<feature type="region of interest" description="Disordered" evidence="1">
    <location>
        <begin position="1152"/>
        <end position="1187"/>
    </location>
</feature>
<reference evidence="3 4" key="1">
    <citation type="journal article" date="2020" name="Nature">
        <title>Six reference-quality genomes reveal evolution of bat adaptations.</title>
        <authorList>
            <person name="Jebb D."/>
            <person name="Huang Z."/>
            <person name="Pippel M."/>
            <person name="Hughes G.M."/>
            <person name="Lavrichenko K."/>
            <person name="Devanna P."/>
            <person name="Winkler S."/>
            <person name="Jermiin L.S."/>
            <person name="Skirmuntt E.C."/>
            <person name="Katzourakis A."/>
            <person name="Burkitt-Gray L."/>
            <person name="Ray D.A."/>
            <person name="Sullivan K.A.M."/>
            <person name="Roscito J.G."/>
            <person name="Kirilenko B.M."/>
            <person name="Davalos L.M."/>
            <person name="Corthals A.P."/>
            <person name="Power M.L."/>
            <person name="Jones G."/>
            <person name="Ransome R.D."/>
            <person name="Dechmann D.K.N."/>
            <person name="Locatelli A.G."/>
            <person name="Puechmaille S.J."/>
            <person name="Fedrigo O."/>
            <person name="Jarvis E.D."/>
            <person name="Hiller M."/>
            <person name="Vernes S.C."/>
            <person name="Myers E.W."/>
            <person name="Teeling E.C."/>
        </authorList>
    </citation>
    <scope>NUCLEOTIDE SEQUENCE [LARGE SCALE GENOMIC DNA]</scope>
    <source>
        <strain evidence="3">Bat1K_MPI-CBG_1</strain>
    </source>
</reference>
<dbReference type="AlphaFoldDB" id="A0A834BES0"/>
<dbReference type="Pfam" id="PF15740">
    <property type="entry name" value="PPP1R26_N"/>
    <property type="match status" value="1"/>
</dbReference>
<feature type="compositionally biased region" description="Gly residues" evidence="1">
    <location>
        <begin position="170"/>
        <end position="182"/>
    </location>
</feature>
<dbReference type="EMBL" id="JABVXQ010000002">
    <property type="protein sequence ID" value="KAF6126530.1"/>
    <property type="molecule type" value="Genomic_DNA"/>
</dbReference>
<feature type="compositionally biased region" description="Low complexity" evidence="1">
    <location>
        <begin position="786"/>
        <end position="797"/>
    </location>
</feature>
<feature type="compositionally biased region" description="Basic and acidic residues" evidence="1">
    <location>
        <begin position="343"/>
        <end position="357"/>
    </location>
</feature>
<dbReference type="PANTHER" id="PTHR15724">
    <property type="entry name" value="PROTEIN PHOSPHATASE 1 REGULATORY SUBUNIT 26"/>
    <property type="match status" value="1"/>
</dbReference>
<feature type="compositionally biased region" description="Low complexity" evidence="1">
    <location>
        <begin position="699"/>
        <end position="709"/>
    </location>
</feature>
<dbReference type="Proteomes" id="UP000664940">
    <property type="component" value="Unassembled WGS sequence"/>
</dbReference>
<feature type="compositionally biased region" description="Basic residues" evidence="1">
    <location>
        <begin position="671"/>
        <end position="692"/>
    </location>
</feature>
<feature type="compositionally biased region" description="Low complexity" evidence="1">
    <location>
        <begin position="768"/>
        <end position="778"/>
    </location>
</feature>
<feature type="region of interest" description="Disordered" evidence="1">
    <location>
        <begin position="54"/>
        <end position="441"/>
    </location>
</feature>
<feature type="compositionally biased region" description="Pro residues" evidence="1">
    <location>
        <begin position="471"/>
        <end position="482"/>
    </location>
</feature>
<feature type="compositionally biased region" description="Low complexity" evidence="1">
    <location>
        <begin position="183"/>
        <end position="192"/>
    </location>
</feature>
<feature type="compositionally biased region" description="Basic and acidic residues" evidence="1">
    <location>
        <begin position="727"/>
        <end position="737"/>
    </location>
</feature>
<feature type="domain" description="Protein phosphatase 1 regulatory subunit 26 N-terminal" evidence="2">
    <location>
        <begin position="1"/>
        <end position="818"/>
    </location>
</feature>
<evidence type="ECO:0000256" key="1">
    <source>
        <dbReference type="SAM" id="MobiDB-lite"/>
    </source>
</evidence>
<evidence type="ECO:0000313" key="3">
    <source>
        <dbReference type="EMBL" id="KAF6126530.1"/>
    </source>
</evidence>
<feature type="region of interest" description="Disordered" evidence="1">
    <location>
        <begin position="1071"/>
        <end position="1140"/>
    </location>
</feature>
<dbReference type="InterPro" id="IPR031474">
    <property type="entry name" value="PPP1R26_N"/>
</dbReference>
<accession>A0A834BES0</accession>
<gene>
    <name evidence="3" type="ORF">HJG60_015421</name>
</gene>
<organism evidence="3 4">
    <name type="scientific">Phyllostomus discolor</name>
    <name type="common">pale spear-nosed bat</name>
    <dbReference type="NCBI Taxonomy" id="89673"/>
    <lineage>
        <taxon>Eukaryota</taxon>
        <taxon>Metazoa</taxon>
        <taxon>Chordata</taxon>
        <taxon>Craniata</taxon>
        <taxon>Vertebrata</taxon>
        <taxon>Euteleostomi</taxon>
        <taxon>Mammalia</taxon>
        <taxon>Eutheria</taxon>
        <taxon>Laurasiatheria</taxon>
        <taxon>Chiroptera</taxon>
        <taxon>Yangochiroptera</taxon>
        <taxon>Phyllostomidae</taxon>
        <taxon>Phyllostominae</taxon>
        <taxon>Phyllostomus</taxon>
    </lineage>
</organism>
<name>A0A834BES0_9CHIR</name>
<feature type="compositionally biased region" description="Basic and acidic residues" evidence="1">
    <location>
        <begin position="200"/>
        <end position="222"/>
    </location>
</feature>
<protein>
    <submittedName>
        <fullName evidence="3">Protein phosphatase 1 regulatory subunit 26</fullName>
    </submittedName>
</protein>
<feature type="compositionally biased region" description="Low complexity" evidence="1">
    <location>
        <begin position="426"/>
        <end position="439"/>
    </location>
</feature>
<feature type="compositionally biased region" description="Pro residues" evidence="1">
    <location>
        <begin position="150"/>
        <end position="160"/>
    </location>
</feature>
<feature type="compositionally biased region" description="Low complexity" evidence="1">
    <location>
        <begin position="848"/>
        <end position="857"/>
    </location>
</feature>